<feature type="transmembrane region" description="Helical" evidence="7">
    <location>
        <begin position="281"/>
        <end position="299"/>
    </location>
</feature>
<dbReference type="GO" id="GO:0005886">
    <property type="term" value="C:plasma membrane"/>
    <property type="evidence" value="ECO:0007669"/>
    <property type="project" value="UniProtKB-SubCell"/>
</dbReference>
<feature type="transmembrane region" description="Helical" evidence="7">
    <location>
        <begin position="81"/>
        <end position="102"/>
    </location>
</feature>
<dbReference type="GO" id="GO:0015658">
    <property type="term" value="F:branched-chain amino acid transmembrane transporter activity"/>
    <property type="evidence" value="ECO:0007669"/>
    <property type="project" value="InterPro"/>
</dbReference>
<comment type="subcellular location">
    <subcellularLocation>
        <location evidence="1">Cell membrane</location>
        <topology evidence="1">Multi-pass membrane protein</topology>
    </subcellularLocation>
</comment>
<name>A0A0X8P1V7_ALCXX</name>
<feature type="transmembrane region" description="Helical" evidence="7">
    <location>
        <begin position="157"/>
        <end position="175"/>
    </location>
</feature>
<reference evidence="9" key="1">
    <citation type="submission" date="2015-12" db="EMBL/GenBank/DDBJ databases">
        <title>FDA dAtabase for Regulatory Grade micrObial Sequences (FDA-ARGOS): Supporting development and validation of Infectious Disease Dx tests.</title>
        <authorList>
            <person name="Case J."/>
            <person name="Tallon L."/>
            <person name="Sadzewicz L."/>
            <person name="Sengamalay N."/>
            <person name="Ott S."/>
            <person name="Godinez A."/>
            <person name="Nagaraj S."/>
            <person name="Nadendla S."/>
            <person name="Sichtig H."/>
        </authorList>
    </citation>
    <scope>NUCLEOTIDE SEQUENCE [LARGE SCALE GENOMIC DNA]</scope>
    <source>
        <strain evidence="9">FDAARGOS_147</strain>
    </source>
</reference>
<evidence type="ECO:0000256" key="1">
    <source>
        <dbReference type="ARBA" id="ARBA00004651"/>
    </source>
</evidence>
<keyword evidence="4 7" id="KW-1133">Transmembrane helix</keyword>
<gene>
    <name evidence="8" type="ORF">AL504_21560</name>
</gene>
<evidence type="ECO:0000313" key="9">
    <source>
        <dbReference type="Proteomes" id="UP000060602"/>
    </source>
</evidence>
<feature type="transmembrane region" description="Helical" evidence="7">
    <location>
        <begin position="109"/>
        <end position="127"/>
    </location>
</feature>
<organism evidence="8 9">
    <name type="scientific">Alcaligenes xylosoxydans xylosoxydans</name>
    <name type="common">Achromobacter xylosoxidans</name>
    <dbReference type="NCBI Taxonomy" id="85698"/>
    <lineage>
        <taxon>Bacteria</taxon>
        <taxon>Pseudomonadati</taxon>
        <taxon>Pseudomonadota</taxon>
        <taxon>Betaproteobacteria</taxon>
        <taxon>Burkholderiales</taxon>
        <taxon>Alcaligenaceae</taxon>
        <taxon>Achromobacter</taxon>
    </lineage>
</organism>
<accession>A0A0X8P1V7</accession>
<dbReference type="Proteomes" id="UP000060602">
    <property type="component" value="Chromosome"/>
</dbReference>
<evidence type="ECO:0000256" key="4">
    <source>
        <dbReference type="ARBA" id="ARBA00022989"/>
    </source>
</evidence>
<dbReference type="AlphaFoldDB" id="A0A0X8P1V7"/>
<dbReference type="RefSeq" id="WP_061073112.1">
    <property type="nucleotide sequence ID" value="NZ_CP014060.2"/>
</dbReference>
<dbReference type="PANTHER" id="PTHR30482:SF20">
    <property type="entry name" value="HIGH-AFFINITY BRANCHED-CHAIN AMINO ACID TRANSPORT SYSTEM PERMEASE PROTEIN LIVM"/>
    <property type="match status" value="1"/>
</dbReference>
<keyword evidence="3 7" id="KW-0812">Transmembrane</keyword>
<dbReference type="Pfam" id="PF02653">
    <property type="entry name" value="BPD_transp_2"/>
    <property type="match status" value="1"/>
</dbReference>
<keyword evidence="2" id="KW-1003">Cell membrane</keyword>
<dbReference type="InterPro" id="IPR001851">
    <property type="entry name" value="ABC_transp_permease"/>
</dbReference>
<sequence length="334" mass="35305">MKSKTDRALLALMAVVLAALPFVASGYVIYVVNLLMVFVVLALGLHIVIGETGQFALSHAAFYGVGIYTAGLINNLWHPPFFVSIVAGGLLAAALGYLIGALALRMRDIYLALSTFAFGEAMQWVFLNWQSVTNGSNGFRISPATLFGYELVSDIKAYPFVVAIAALLLWATVALSRSQLGSAFRAVRESDVAAQAMGVNVNAIKRTAFTLSAAYAGIAGGMYTTFASFIHPESLGFQTTILILTMVVVGGIGSVRGAIAGAIGFGLISELLRQALSFQEIIYGVILMGFMMFAPKGLFASRDARRRAPPPAAPLPARRDAQGAAAKPSQRSAA</sequence>
<protein>
    <submittedName>
        <fullName evidence="8">Branched-chain amino acid ABC transporter permease</fullName>
    </submittedName>
</protein>
<evidence type="ECO:0000256" key="3">
    <source>
        <dbReference type="ARBA" id="ARBA00022692"/>
    </source>
</evidence>
<feature type="region of interest" description="Disordered" evidence="6">
    <location>
        <begin position="304"/>
        <end position="334"/>
    </location>
</feature>
<evidence type="ECO:0000256" key="6">
    <source>
        <dbReference type="SAM" id="MobiDB-lite"/>
    </source>
</evidence>
<dbReference type="CDD" id="cd06581">
    <property type="entry name" value="TM_PBP1_LivM_like"/>
    <property type="match status" value="1"/>
</dbReference>
<feature type="transmembrane region" description="Helical" evidence="7">
    <location>
        <begin position="241"/>
        <end position="269"/>
    </location>
</feature>
<proteinExistence type="predicted"/>
<evidence type="ECO:0000256" key="2">
    <source>
        <dbReference type="ARBA" id="ARBA00022475"/>
    </source>
</evidence>
<evidence type="ECO:0000256" key="5">
    <source>
        <dbReference type="ARBA" id="ARBA00023136"/>
    </source>
</evidence>
<keyword evidence="5 7" id="KW-0472">Membrane</keyword>
<dbReference type="EMBL" id="CP014060">
    <property type="protein sequence ID" value="AMG38386.1"/>
    <property type="molecule type" value="Genomic_DNA"/>
</dbReference>
<dbReference type="InterPro" id="IPR043428">
    <property type="entry name" value="LivM-like"/>
</dbReference>
<evidence type="ECO:0000313" key="8">
    <source>
        <dbReference type="EMBL" id="AMG38386.1"/>
    </source>
</evidence>
<feature type="transmembrane region" description="Helical" evidence="7">
    <location>
        <begin position="56"/>
        <end position="75"/>
    </location>
</feature>
<evidence type="ECO:0000256" key="7">
    <source>
        <dbReference type="SAM" id="Phobius"/>
    </source>
</evidence>
<feature type="transmembrane region" description="Helical" evidence="7">
    <location>
        <begin position="28"/>
        <end position="49"/>
    </location>
</feature>
<dbReference type="PANTHER" id="PTHR30482">
    <property type="entry name" value="HIGH-AFFINITY BRANCHED-CHAIN AMINO ACID TRANSPORT SYSTEM PERMEASE"/>
    <property type="match status" value="1"/>
</dbReference>